<evidence type="ECO:0000313" key="1">
    <source>
        <dbReference type="EMBL" id="CAG6475663.1"/>
    </source>
</evidence>
<proteinExistence type="predicted"/>
<protein>
    <submittedName>
        <fullName evidence="1">(northern house mosquito) hypothetical protein</fullName>
    </submittedName>
</protein>
<organism evidence="1">
    <name type="scientific">Culex pipiens</name>
    <name type="common">House mosquito</name>
    <dbReference type="NCBI Taxonomy" id="7175"/>
    <lineage>
        <taxon>Eukaryota</taxon>
        <taxon>Metazoa</taxon>
        <taxon>Ecdysozoa</taxon>
        <taxon>Arthropoda</taxon>
        <taxon>Hexapoda</taxon>
        <taxon>Insecta</taxon>
        <taxon>Pterygota</taxon>
        <taxon>Neoptera</taxon>
        <taxon>Endopterygota</taxon>
        <taxon>Diptera</taxon>
        <taxon>Nematocera</taxon>
        <taxon>Culicoidea</taxon>
        <taxon>Culicidae</taxon>
        <taxon>Culicinae</taxon>
        <taxon>Culicini</taxon>
        <taxon>Culex</taxon>
        <taxon>Culex</taxon>
    </lineage>
</organism>
<dbReference type="EMBL" id="HBUE01077077">
    <property type="protein sequence ID" value="CAG6475663.1"/>
    <property type="molecule type" value="Transcribed_RNA"/>
</dbReference>
<dbReference type="EMBL" id="HBUE01077080">
    <property type="protein sequence ID" value="CAG6475665.1"/>
    <property type="molecule type" value="Transcribed_RNA"/>
</dbReference>
<accession>A0A8D8FMD4</accession>
<name>A0A8D8FMD4_CULPI</name>
<dbReference type="AlphaFoldDB" id="A0A8D8FMD4"/>
<reference evidence="1" key="1">
    <citation type="submission" date="2021-05" db="EMBL/GenBank/DDBJ databases">
        <authorList>
            <person name="Alioto T."/>
            <person name="Alioto T."/>
            <person name="Gomez Garrido J."/>
        </authorList>
    </citation>
    <scope>NUCLEOTIDE SEQUENCE</scope>
</reference>
<sequence length="119" mass="12847">MLCVIFAICSNSRFFCSNSAFNAISFELVAPADEVTYEATWLVSFSVACESAWFCNSATLFRLFCSSDLAFFNASLSAAIDLACSLKSLVMACNASTRWFNCSLRLSSTAEAPPPAPCC</sequence>